<gene>
    <name evidence="1" type="ORF">HDF16_005002</name>
</gene>
<reference evidence="1 2" key="1">
    <citation type="submission" date="2020-08" db="EMBL/GenBank/DDBJ databases">
        <title>Genomic Encyclopedia of Type Strains, Phase IV (KMG-V): Genome sequencing to study the core and pangenomes of soil and plant-associated prokaryotes.</title>
        <authorList>
            <person name="Whitman W."/>
        </authorList>
    </citation>
    <scope>NUCLEOTIDE SEQUENCE [LARGE SCALE GENOMIC DNA]</scope>
    <source>
        <strain evidence="1 2">M8UP14</strain>
    </source>
</reference>
<organism evidence="1 2">
    <name type="scientific">Granulicella aggregans</name>
    <dbReference type="NCBI Taxonomy" id="474949"/>
    <lineage>
        <taxon>Bacteria</taxon>
        <taxon>Pseudomonadati</taxon>
        <taxon>Acidobacteriota</taxon>
        <taxon>Terriglobia</taxon>
        <taxon>Terriglobales</taxon>
        <taxon>Acidobacteriaceae</taxon>
        <taxon>Granulicella</taxon>
    </lineage>
</organism>
<dbReference type="Proteomes" id="UP000540989">
    <property type="component" value="Unassembled WGS sequence"/>
</dbReference>
<comment type="caution">
    <text evidence="1">The sequence shown here is derived from an EMBL/GenBank/DDBJ whole genome shotgun (WGS) entry which is preliminary data.</text>
</comment>
<accession>A0A7W7ZJD3</accession>
<evidence type="ECO:0000313" key="2">
    <source>
        <dbReference type="Proteomes" id="UP000540989"/>
    </source>
</evidence>
<dbReference type="AlphaFoldDB" id="A0A7W7ZJD3"/>
<keyword evidence="2" id="KW-1185">Reference proteome</keyword>
<dbReference type="EMBL" id="JACHIP010000011">
    <property type="protein sequence ID" value="MBB5060266.1"/>
    <property type="molecule type" value="Genomic_DNA"/>
</dbReference>
<proteinExistence type="predicted"/>
<sequence>MLALTVRYHSFIHSMRDGDILQKDKQRLYLCIDGL</sequence>
<evidence type="ECO:0000313" key="1">
    <source>
        <dbReference type="EMBL" id="MBB5060266.1"/>
    </source>
</evidence>
<protein>
    <submittedName>
        <fullName evidence="1">Uncharacterized protein</fullName>
    </submittedName>
</protein>
<name>A0A7W7ZJD3_9BACT</name>